<dbReference type="GO" id="GO:0034040">
    <property type="term" value="F:ATPase-coupled lipid transmembrane transporter activity"/>
    <property type="evidence" value="ECO:0007669"/>
    <property type="project" value="TreeGrafter"/>
</dbReference>
<sequence>MSNRIDRQGGAIFWIADSGAAILMAAALATGVAAAARGDHGNLLLAVGGLIAAALLRAGIQIGATGVGEAAAVAAKTSWRKRVYPRILVAAPGDRRMLGEAVADAVDRIEDLGGFHARFQPLRRAAVFSPLVIAVAAAFGSWVAGAIMLATLVPFALGMALAGTAAARAADRQLDALSRLSGLFVDRVRALPVIVGFGAQDRIGRHLADATREVAARTIDVLKVAFVSSAIIEFFAALSVALVALYCGFNLLGILPFPAPERLTLGEALFVLILAPEFYLPMRRLAAAYHDKQVGEAAVERLEKIAPPSPSPSASRRAIEAPPALRFDGVVIDYGETAIGPFTLDVAAGTIFALRGATGIGKSSLLHALLGLAPIGRGRIMVDGREAAEVALPGQIGWAGQSVAFIPGTLADNIRLARPEADYTEVEAAARSAGLGPMIAARGEGLGLPLDHRGSGLSGGERRRVGIARVLLKDAPLWLLDEPTADLDTGSAADIARILASAAKGRTVLMVTHSAELAAIATHEMVLA</sequence>
<dbReference type="SUPFAM" id="SSF90123">
    <property type="entry name" value="ABC transporter transmembrane region"/>
    <property type="match status" value="1"/>
</dbReference>
<dbReference type="SUPFAM" id="SSF52540">
    <property type="entry name" value="P-loop containing nucleoside triphosphate hydrolases"/>
    <property type="match status" value="1"/>
</dbReference>
<evidence type="ECO:0000259" key="8">
    <source>
        <dbReference type="PROSITE" id="PS50893"/>
    </source>
</evidence>
<dbReference type="InterPro" id="IPR017871">
    <property type="entry name" value="ABC_transporter-like_CS"/>
</dbReference>
<dbReference type="RefSeq" id="WP_208634536.1">
    <property type="nucleotide sequence ID" value="NZ_CP059320.1"/>
</dbReference>
<dbReference type="InterPro" id="IPR003593">
    <property type="entry name" value="AAA+_ATPase"/>
</dbReference>
<evidence type="ECO:0000259" key="9">
    <source>
        <dbReference type="PROSITE" id="PS50929"/>
    </source>
</evidence>
<dbReference type="SMART" id="SM00382">
    <property type="entry name" value="AAA"/>
    <property type="match status" value="1"/>
</dbReference>
<evidence type="ECO:0000256" key="2">
    <source>
        <dbReference type="ARBA" id="ARBA00022692"/>
    </source>
</evidence>
<dbReference type="GO" id="GO:0140359">
    <property type="term" value="F:ABC-type transporter activity"/>
    <property type="evidence" value="ECO:0007669"/>
    <property type="project" value="InterPro"/>
</dbReference>
<feature type="transmembrane region" description="Helical" evidence="7">
    <location>
        <begin position="12"/>
        <end position="36"/>
    </location>
</feature>
<dbReference type="NCBIfam" id="TIGR02857">
    <property type="entry name" value="CydD"/>
    <property type="match status" value="1"/>
</dbReference>
<dbReference type="AlphaFoldDB" id="A0A975HGU4"/>
<dbReference type="InterPro" id="IPR039421">
    <property type="entry name" value="Type_1_exporter"/>
</dbReference>
<feature type="domain" description="ABC transmembrane type-1" evidence="9">
    <location>
        <begin position="9"/>
        <end position="291"/>
    </location>
</feature>
<dbReference type="Gene3D" id="3.40.50.300">
    <property type="entry name" value="P-loop containing nucleotide triphosphate hydrolases"/>
    <property type="match status" value="1"/>
</dbReference>
<dbReference type="GO" id="GO:0016887">
    <property type="term" value="F:ATP hydrolysis activity"/>
    <property type="evidence" value="ECO:0007669"/>
    <property type="project" value="InterPro"/>
</dbReference>
<feature type="domain" description="ABC transporter" evidence="8">
    <location>
        <begin position="319"/>
        <end position="528"/>
    </location>
</feature>
<keyword evidence="4" id="KW-0067">ATP-binding</keyword>
<dbReference type="CDD" id="cd18584">
    <property type="entry name" value="ABC_6TM_AarD_CydD"/>
    <property type="match status" value="1"/>
</dbReference>
<keyword evidence="6 7" id="KW-0472">Membrane</keyword>
<feature type="transmembrane region" description="Helical" evidence="7">
    <location>
        <begin position="234"/>
        <end position="257"/>
    </location>
</feature>
<reference evidence="10" key="2">
    <citation type="submission" date="2021-04" db="EMBL/GenBank/DDBJ databases">
        <title>Isolation and genomic analysis of the ibuprofen-degrading bacterium Sphingomonas strain MPO218.</title>
        <authorList>
            <person name="Aulestia M."/>
            <person name="Flores A."/>
            <person name="Mangas E.L."/>
            <person name="Perez-Pulido A.J."/>
            <person name="Santero E."/>
            <person name="Camacho E.M."/>
        </authorList>
    </citation>
    <scope>NUCLEOTIDE SEQUENCE</scope>
    <source>
        <strain evidence="10">MPO218</strain>
        <plasmid evidence="10">pIBU218</plasmid>
    </source>
</reference>
<evidence type="ECO:0000256" key="6">
    <source>
        <dbReference type="ARBA" id="ARBA00023136"/>
    </source>
</evidence>
<keyword evidence="2 7" id="KW-0812">Transmembrane</keyword>
<reference evidence="10" key="1">
    <citation type="submission" date="2020-07" db="EMBL/GenBank/DDBJ databases">
        <authorList>
            <person name="Camacho E."/>
        </authorList>
    </citation>
    <scope>NUCLEOTIDE SEQUENCE</scope>
    <source>
        <strain evidence="10">MPO218</strain>
        <plasmid evidence="10">pIBU218</plasmid>
    </source>
</reference>
<dbReference type="GO" id="GO:0005886">
    <property type="term" value="C:plasma membrane"/>
    <property type="evidence" value="ECO:0007669"/>
    <property type="project" value="UniProtKB-SubCell"/>
</dbReference>
<dbReference type="Proteomes" id="UP000664914">
    <property type="component" value="Plasmid pIBU218"/>
</dbReference>
<keyword evidence="3" id="KW-0547">Nucleotide-binding</keyword>
<dbReference type="InterPro" id="IPR011527">
    <property type="entry name" value="ABC1_TM_dom"/>
</dbReference>
<gene>
    <name evidence="10" type="primary">cydD</name>
    <name evidence="10" type="ORF">HRJ34_27490</name>
</gene>
<evidence type="ECO:0000256" key="3">
    <source>
        <dbReference type="ARBA" id="ARBA00022741"/>
    </source>
</evidence>
<evidence type="ECO:0000256" key="1">
    <source>
        <dbReference type="ARBA" id="ARBA00004651"/>
    </source>
</evidence>
<evidence type="ECO:0000256" key="7">
    <source>
        <dbReference type="SAM" id="Phobius"/>
    </source>
</evidence>
<comment type="subcellular location">
    <subcellularLocation>
        <location evidence="1">Cell membrane</location>
        <topology evidence="1">Multi-pass membrane protein</topology>
    </subcellularLocation>
</comment>
<name>A0A975HGU4_9SPHN</name>
<evidence type="ECO:0000313" key="11">
    <source>
        <dbReference type="Proteomes" id="UP000664914"/>
    </source>
</evidence>
<dbReference type="InterPro" id="IPR003439">
    <property type="entry name" value="ABC_transporter-like_ATP-bd"/>
</dbReference>
<dbReference type="Pfam" id="PF00005">
    <property type="entry name" value="ABC_tran"/>
    <property type="match status" value="1"/>
</dbReference>
<dbReference type="PANTHER" id="PTHR24221">
    <property type="entry name" value="ATP-BINDING CASSETTE SUB-FAMILY B"/>
    <property type="match status" value="1"/>
</dbReference>
<accession>A0A975HGU4</accession>
<dbReference type="GO" id="GO:0005524">
    <property type="term" value="F:ATP binding"/>
    <property type="evidence" value="ECO:0007669"/>
    <property type="project" value="UniProtKB-KW"/>
</dbReference>
<evidence type="ECO:0000313" key="10">
    <source>
        <dbReference type="EMBL" id="QTH24822.1"/>
    </source>
</evidence>
<keyword evidence="5 7" id="KW-1133">Transmembrane helix</keyword>
<protein>
    <submittedName>
        <fullName evidence="10">Thiol reductant ABC exporter subunit CydD</fullName>
    </submittedName>
</protein>
<dbReference type="PROSITE" id="PS50893">
    <property type="entry name" value="ABC_TRANSPORTER_2"/>
    <property type="match status" value="1"/>
</dbReference>
<dbReference type="PROSITE" id="PS00211">
    <property type="entry name" value="ABC_TRANSPORTER_1"/>
    <property type="match status" value="1"/>
</dbReference>
<proteinExistence type="predicted"/>
<feature type="transmembrane region" description="Helical" evidence="7">
    <location>
        <begin position="149"/>
        <end position="170"/>
    </location>
</feature>
<dbReference type="EMBL" id="CP059320">
    <property type="protein sequence ID" value="QTH24822.1"/>
    <property type="molecule type" value="Genomic_DNA"/>
</dbReference>
<dbReference type="Gene3D" id="1.20.1560.10">
    <property type="entry name" value="ABC transporter type 1, transmembrane domain"/>
    <property type="match status" value="1"/>
</dbReference>
<dbReference type="InterPro" id="IPR014216">
    <property type="entry name" value="ABC_transptr_CydD"/>
</dbReference>
<dbReference type="GO" id="GO:0042883">
    <property type="term" value="P:cysteine transport"/>
    <property type="evidence" value="ECO:0007669"/>
    <property type="project" value="InterPro"/>
</dbReference>
<evidence type="ECO:0000256" key="5">
    <source>
        <dbReference type="ARBA" id="ARBA00022989"/>
    </source>
</evidence>
<geneLocation type="plasmid" evidence="10 11">
    <name>pIBU218</name>
</geneLocation>
<organism evidence="10 11">
    <name type="scientific">Rhizorhabdus wittichii</name>
    <dbReference type="NCBI Taxonomy" id="160791"/>
    <lineage>
        <taxon>Bacteria</taxon>
        <taxon>Pseudomonadati</taxon>
        <taxon>Pseudomonadota</taxon>
        <taxon>Alphaproteobacteria</taxon>
        <taxon>Sphingomonadales</taxon>
        <taxon>Sphingomonadaceae</taxon>
        <taxon>Rhizorhabdus</taxon>
    </lineage>
</organism>
<dbReference type="InterPro" id="IPR036640">
    <property type="entry name" value="ABC1_TM_sf"/>
</dbReference>
<keyword evidence="10" id="KW-0614">Plasmid</keyword>
<dbReference type="PROSITE" id="PS50929">
    <property type="entry name" value="ABC_TM1F"/>
    <property type="match status" value="1"/>
</dbReference>
<feature type="transmembrane region" description="Helical" evidence="7">
    <location>
        <begin position="125"/>
        <end position="143"/>
    </location>
</feature>
<dbReference type="Pfam" id="PF00664">
    <property type="entry name" value="ABC_membrane"/>
    <property type="match status" value="1"/>
</dbReference>
<dbReference type="PANTHER" id="PTHR24221:SF261">
    <property type="entry name" value="GLUTATHIONE_L-CYSTEINE TRANSPORT SYSTEM ATP-BINDING_PERMEASE PROTEIN CYDD"/>
    <property type="match status" value="1"/>
</dbReference>
<evidence type="ECO:0000256" key="4">
    <source>
        <dbReference type="ARBA" id="ARBA00022840"/>
    </source>
</evidence>
<dbReference type="InterPro" id="IPR027417">
    <property type="entry name" value="P-loop_NTPase"/>
</dbReference>